<dbReference type="Pfam" id="PF04247">
    <property type="entry name" value="SirB"/>
    <property type="match status" value="1"/>
</dbReference>
<dbReference type="EMBL" id="SZVP01000017">
    <property type="protein sequence ID" value="TMM42533.1"/>
    <property type="molecule type" value="Genomic_DNA"/>
</dbReference>
<dbReference type="OrthoDB" id="5588650at2"/>
<feature type="transmembrane region" description="Helical" evidence="1">
    <location>
        <begin position="41"/>
        <end position="59"/>
    </location>
</feature>
<feature type="transmembrane region" description="Helical" evidence="1">
    <location>
        <begin position="71"/>
        <end position="91"/>
    </location>
</feature>
<comment type="caution">
    <text evidence="2">The sequence shown here is derived from an EMBL/GenBank/DDBJ whole genome shotgun (WGS) entry which is preliminary data.</text>
</comment>
<sequence>MYMMIKHTHLTIIALTFILFVISFVLTIRASDKANNKLLKVAPHILYTFFIGTIIYLAAVNPLNLYPIFNGWASAKLAGFVFYVLSIAFALKWAKTTLWRIAGFLSAVFWLAMTARLGFADHLKVENINEQATTYIELARSILTVTS</sequence>
<feature type="transmembrane region" description="Helical" evidence="1">
    <location>
        <begin position="98"/>
        <end position="119"/>
    </location>
</feature>
<dbReference type="InterPro" id="IPR007360">
    <property type="entry name" value="SirB"/>
</dbReference>
<feature type="transmembrane region" description="Helical" evidence="1">
    <location>
        <begin position="12"/>
        <end position="29"/>
    </location>
</feature>
<dbReference type="GO" id="GO:0005886">
    <property type="term" value="C:plasma membrane"/>
    <property type="evidence" value="ECO:0007669"/>
    <property type="project" value="TreeGrafter"/>
</dbReference>
<evidence type="ECO:0000256" key="1">
    <source>
        <dbReference type="SAM" id="Phobius"/>
    </source>
</evidence>
<dbReference type="AlphaFoldDB" id="A0A8H2JJ52"/>
<accession>A0A8H2JJ52</accession>
<organism evidence="2 3">
    <name type="scientific">Colwellia ponticola</name>
    <dbReference type="NCBI Taxonomy" id="2304625"/>
    <lineage>
        <taxon>Bacteria</taxon>
        <taxon>Pseudomonadati</taxon>
        <taxon>Pseudomonadota</taxon>
        <taxon>Gammaproteobacteria</taxon>
        <taxon>Alteromonadales</taxon>
        <taxon>Colwelliaceae</taxon>
        <taxon>Colwellia</taxon>
    </lineage>
</organism>
<keyword evidence="1" id="KW-0812">Transmembrane</keyword>
<dbReference type="PANTHER" id="PTHR39594:SF1">
    <property type="entry name" value="PROTEIN YCHQ"/>
    <property type="match status" value="1"/>
</dbReference>
<evidence type="ECO:0000313" key="3">
    <source>
        <dbReference type="Proteomes" id="UP000307702"/>
    </source>
</evidence>
<reference evidence="2 3" key="1">
    <citation type="submission" date="2019-05" db="EMBL/GenBank/DDBJ databases">
        <title>Colwellia ponticola sp. nov., isolated from seawater.</title>
        <authorList>
            <person name="Yoon J.-H."/>
        </authorList>
    </citation>
    <scope>NUCLEOTIDE SEQUENCE [LARGE SCALE GENOMIC DNA]</scope>
    <source>
        <strain evidence="2 3">OISW-25</strain>
    </source>
</reference>
<dbReference type="PANTHER" id="PTHR39594">
    <property type="entry name" value="PROTEIN YCHQ"/>
    <property type="match status" value="1"/>
</dbReference>
<evidence type="ECO:0000313" key="2">
    <source>
        <dbReference type="EMBL" id="TMM42533.1"/>
    </source>
</evidence>
<keyword evidence="1" id="KW-0472">Membrane</keyword>
<name>A0A8H2JJ52_9GAMM</name>
<proteinExistence type="predicted"/>
<gene>
    <name evidence="2" type="ORF">FCS21_14405</name>
</gene>
<keyword evidence="1" id="KW-1133">Transmembrane helix</keyword>
<dbReference type="Proteomes" id="UP000307702">
    <property type="component" value="Unassembled WGS sequence"/>
</dbReference>
<keyword evidence="3" id="KW-1185">Reference proteome</keyword>
<protein>
    <submittedName>
        <fullName evidence="2">Uncharacterized protein</fullName>
    </submittedName>
</protein>